<dbReference type="Gene3D" id="3.30.1330.40">
    <property type="entry name" value="RutC-like"/>
    <property type="match status" value="1"/>
</dbReference>
<reference evidence="2 3" key="1">
    <citation type="submission" date="2024-02" db="EMBL/GenBank/DDBJ databases">
        <title>Lysobacter Genome Sequencing and Mining.</title>
        <authorList>
            <person name="Bierman J."/>
            <person name="Walker M.C."/>
        </authorList>
    </citation>
    <scope>NUCLEOTIDE SEQUENCE [LARGE SCALE GENOMIC DNA]</scope>
    <source>
        <strain evidence="2 3">PB6250</strain>
    </source>
</reference>
<dbReference type="GO" id="GO:0016787">
    <property type="term" value="F:hydrolase activity"/>
    <property type="evidence" value="ECO:0007669"/>
    <property type="project" value="UniProtKB-KW"/>
</dbReference>
<evidence type="ECO:0000313" key="2">
    <source>
        <dbReference type="EMBL" id="MEI2453585.1"/>
    </source>
</evidence>
<keyword evidence="3" id="KW-1185">Reference proteome</keyword>
<keyword evidence="1" id="KW-0732">Signal</keyword>
<dbReference type="InterPro" id="IPR035959">
    <property type="entry name" value="RutC-like_sf"/>
</dbReference>
<gene>
    <name evidence="2" type="ORF">V2J18_02720</name>
</gene>
<feature type="chain" id="PRO_5046630887" evidence="1">
    <location>
        <begin position="24"/>
        <end position="141"/>
    </location>
</feature>
<accession>A0ABU8CXT4</accession>
<dbReference type="Pfam" id="PF01042">
    <property type="entry name" value="Ribonuc_L-PSP"/>
    <property type="match status" value="1"/>
</dbReference>
<organism evidence="2 3">
    <name type="scientific">Lysobacter firmicutimachus</name>
    <dbReference type="NCBI Taxonomy" id="1792846"/>
    <lineage>
        <taxon>Bacteria</taxon>
        <taxon>Pseudomonadati</taxon>
        <taxon>Pseudomonadota</taxon>
        <taxon>Gammaproteobacteria</taxon>
        <taxon>Lysobacterales</taxon>
        <taxon>Lysobacteraceae</taxon>
        <taxon>Lysobacter</taxon>
    </lineage>
</organism>
<evidence type="ECO:0000313" key="3">
    <source>
        <dbReference type="Proteomes" id="UP001387215"/>
    </source>
</evidence>
<comment type="caution">
    <text evidence="2">The sequence shown here is derived from an EMBL/GenBank/DDBJ whole genome shotgun (WGS) entry which is preliminary data.</text>
</comment>
<name>A0ABU8CXT4_9GAMM</name>
<dbReference type="RefSeq" id="WP_336130884.1">
    <property type="nucleotide sequence ID" value="NZ_JBANDL010000002.1"/>
</dbReference>
<protein>
    <submittedName>
        <fullName evidence="2">RidA family protein</fullName>
        <ecNumber evidence="2">3.5.-.-</ecNumber>
    </submittedName>
</protein>
<proteinExistence type="predicted"/>
<dbReference type="EC" id="3.5.-.-" evidence="2"/>
<dbReference type="PANTHER" id="PTHR43857:SF1">
    <property type="entry name" value="YJGH FAMILY PROTEIN"/>
    <property type="match status" value="1"/>
</dbReference>
<sequence>MRRRGFLLAGLGATTLTLSPAPAGMHAASDGPPAHRLHAGSRLLFVSGQVPTDADGAAPEDFDAQCALAWDGVERQLAAAGMGLRHLVRVNVFLARAGDRGRERALRRARFGDCVRPSVGVIVTGIYDEDWRIEIEAIALA</sequence>
<dbReference type="PANTHER" id="PTHR43857">
    <property type="entry name" value="BLR7761 PROTEIN"/>
    <property type="match status" value="1"/>
</dbReference>
<dbReference type="Proteomes" id="UP001387215">
    <property type="component" value="Unassembled WGS sequence"/>
</dbReference>
<dbReference type="CDD" id="cd00448">
    <property type="entry name" value="YjgF_YER057c_UK114_family"/>
    <property type="match status" value="1"/>
</dbReference>
<dbReference type="InterPro" id="IPR006175">
    <property type="entry name" value="YjgF/YER057c/UK114"/>
</dbReference>
<evidence type="ECO:0000256" key="1">
    <source>
        <dbReference type="SAM" id="SignalP"/>
    </source>
</evidence>
<dbReference type="SUPFAM" id="SSF55298">
    <property type="entry name" value="YjgF-like"/>
    <property type="match status" value="1"/>
</dbReference>
<dbReference type="EMBL" id="JBANDL010000002">
    <property type="protein sequence ID" value="MEI2453585.1"/>
    <property type="molecule type" value="Genomic_DNA"/>
</dbReference>
<feature type="signal peptide" evidence="1">
    <location>
        <begin position="1"/>
        <end position="23"/>
    </location>
</feature>
<keyword evidence="2" id="KW-0378">Hydrolase</keyword>